<protein>
    <recommendedName>
        <fullName evidence="7">DDE Tnp4 domain-containing protein</fullName>
    </recommendedName>
</protein>
<name>A0A6A3DK46_9STRA</name>
<dbReference type="EMBL" id="QXGF01003156">
    <property type="protein sequence ID" value="KAE8922262.1"/>
    <property type="molecule type" value="Genomic_DNA"/>
</dbReference>
<evidence type="ECO:0000313" key="2">
    <source>
        <dbReference type="EMBL" id="KAE9096911.1"/>
    </source>
</evidence>
<evidence type="ECO:0000313" key="5">
    <source>
        <dbReference type="Proteomes" id="UP000437068"/>
    </source>
</evidence>
<evidence type="ECO:0000313" key="3">
    <source>
        <dbReference type="EMBL" id="KAE9274094.1"/>
    </source>
</evidence>
<dbReference type="PANTHER" id="PTHR34615:SF1">
    <property type="entry name" value="PX DOMAIN-CONTAINING PROTEIN"/>
    <property type="match status" value="1"/>
</dbReference>
<dbReference type="PANTHER" id="PTHR34615">
    <property type="entry name" value="PX DOMAIN-CONTAINING PROTEIN"/>
    <property type="match status" value="1"/>
</dbReference>
<reference evidence="4 5" key="1">
    <citation type="submission" date="2018-08" db="EMBL/GenBank/DDBJ databases">
        <title>Genomic investigation of the strawberry pathogen Phytophthora fragariae indicates pathogenicity is determined by transcriptional variation in three key races.</title>
        <authorList>
            <person name="Adams T.M."/>
            <person name="Armitage A.D."/>
            <person name="Sobczyk M.K."/>
            <person name="Bates H.J."/>
            <person name="Dunwell J.M."/>
            <person name="Nellist C.F."/>
            <person name="Harrison R.J."/>
        </authorList>
    </citation>
    <scope>NUCLEOTIDE SEQUENCE [LARGE SCALE GENOMIC DNA]</scope>
    <source>
        <strain evidence="3 5">A4</strain>
        <strain evidence="2 6">NOV-5</strain>
        <strain evidence="1 4">NOV-9</strain>
    </source>
</reference>
<dbReference type="Proteomes" id="UP000429523">
    <property type="component" value="Unassembled WGS sequence"/>
</dbReference>
<accession>A0A6A3DK46</accession>
<dbReference type="Proteomes" id="UP000440732">
    <property type="component" value="Unassembled WGS sequence"/>
</dbReference>
<comment type="caution">
    <text evidence="1">The sequence shown here is derived from an EMBL/GenBank/DDBJ whole genome shotgun (WGS) entry which is preliminary data.</text>
</comment>
<evidence type="ECO:0000313" key="6">
    <source>
        <dbReference type="Proteomes" id="UP000440732"/>
    </source>
</evidence>
<proteinExistence type="predicted"/>
<dbReference type="EMBL" id="QXGA01002487">
    <property type="protein sequence ID" value="KAE9096911.1"/>
    <property type="molecule type" value="Genomic_DNA"/>
</dbReference>
<evidence type="ECO:0008006" key="7">
    <source>
        <dbReference type="Google" id="ProtNLM"/>
    </source>
</evidence>
<evidence type="ECO:0000313" key="4">
    <source>
        <dbReference type="Proteomes" id="UP000429523"/>
    </source>
</evidence>
<gene>
    <name evidence="3" type="ORF">PF001_g27212</name>
    <name evidence="2" type="ORF">PF006_g23698</name>
    <name evidence="1" type="ORF">PF009_g27471</name>
</gene>
<dbReference type="Proteomes" id="UP000437068">
    <property type="component" value="Unassembled WGS sequence"/>
</dbReference>
<dbReference type="AlphaFoldDB" id="A0A6A3DK46"/>
<sequence length="163" mass="18508">MGDGHERLLDRACALRPHHYTRAATNSGGQFNHLSHGNANAEADFRFDVHGVRRLAALFGLPETVITSSNDRCNSLEAISILLYRLSYPRRLYDMSIKFGRSTSILCRIFFMQGYKDKQFFDTELAERRMAQYCAVISARTHVEGVFAFPDGTKIPICRPKSM</sequence>
<evidence type="ECO:0000313" key="1">
    <source>
        <dbReference type="EMBL" id="KAE8922262.1"/>
    </source>
</evidence>
<organism evidence="1 4">
    <name type="scientific">Phytophthora fragariae</name>
    <dbReference type="NCBI Taxonomy" id="53985"/>
    <lineage>
        <taxon>Eukaryota</taxon>
        <taxon>Sar</taxon>
        <taxon>Stramenopiles</taxon>
        <taxon>Oomycota</taxon>
        <taxon>Peronosporomycetes</taxon>
        <taxon>Peronosporales</taxon>
        <taxon>Peronosporaceae</taxon>
        <taxon>Phytophthora</taxon>
    </lineage>
</organism>
<dbReference type="EMBL" id="QXGE01003634">
    <property type="protein sequence ID" value="KAE9274094.1"/>
    <property type="molecule type" value="Genomic_DNA"/>
</dbReference>